<sequence>MKATLTGQQIKTWYRAVLIIFFASGLLTASWLTRLHDISHGLHLSPGPMGMLLLAQTVGSFSAVSMSGYLVSKFGARTCILGSYILATAGVALVGLAVSIASVPLAAFSLMIMGLGIAVSNVASNVQGVAVERALGRFVTPIMHGFFSIGTVVGAAIGTADTFLGVPFGVHMLYMAILIIALVLYSLRHCHSENYGQDSTAMMAQVTSYRVKDAWRDKHTILIGIFVLGMALAEGSANDWIALALTREYETTATVGSLGYFTFVAAMTTGRLLGTRFLNAHGRISVLRVTCSLAIIGLIIFIFAPNTALGFVGLVVWGLGASLGFPTGMSAASDDPVKAAVRVSVVSTIGYAAFLGGPPLLGMLGEAFGIRHGLLAVLIFVVSSLMLTRYLEVFKNDKPVHTESLGPDPATAVPQEQPNQP</sequence>
<evidence type="ECO:0000313" key="6">
    <source>
        <dbReference type="EMBL" id="QNV38244.1"/>
    </source>
</evidence>
<dbReference type="InterPro" id="IPR036259">
    <property type="entry name" value="MFS_trans_sf"/>
</dbReference>
<feature type="transmembrane region" description="Helical" evidence="5">
    <location>
        <begin position="220"/>
        <end position="237"/>
    </location>
</feature>
<evidence type="ECO:0000256" key="3">
    <source>
        <dbReference type="ARBA" id="ARBA00022989"/>
    </source>
</evidence>
<evidence type="ECO:0000256" key="2">
    <source>
        <dbReference type="ARBA" id="ARBA00022692"/>
    </source>
</evidence>
<dbReference type="Proteomes" id="UP000516404">
    <property type="component" value="Chromosome"/>
</dbReference>
<dbReference type="InterPro" id="IPR011701">
    <property type="entry name" value="MFS"/>
</dbReference>
<evidence type="ECO:0000256" key="5">
    <source>
        <dbReference type="SAM" id="Phobius"/>
    </source>
</evidence>
<name>A0A7H2BEZ8_9MICC</name>
<gene>
    <name evidence="6" type="ORF">IDM49_02925</name>
</gene>
<dbReference type="KEGG" id="rter:IDM49_02925"/>
<dbReference type="PANTHER" id="PTHR23514">
    <property type="entry name" value="BYPASS OF STOP CODON PROTEIN 6"/>
    <property type="match status" value="1"/>
</dbReference>
<feature type="transmembrane region" description="Helical" evidence="5">
    <location>
        <begin position="78"/>
        <end position="100"/>
    </location>
</feature>
<feature type="transmembrane region" description="Helical" evidence="5">
    <location>
        <begin position="310"/>
        <end position="332"/>
    </location>
</feature>
<reference evidence="6 7" key="1">
    <citation type="submission" date="2020-09" db="EMBL/GenBank/DDBJ databases">
        <title>Investigation of environmental microbes.</title>
        <authorList>
            <person name="Ou Y."/>
            <person name="Kang Q."/>
        </authorList>
    </citation>
    <scope>NUCLEOTIDE SEQUENCE [LARGE SCALE GENOMIC DNA]</scope>
    <source>
        <strain evidence="6 7">KJZ-14</strain>
    </source>
</reference>
<organism evidence="6 7">
    <name type="scientific">Rothia terrae</name>
    <dbReference type="NCBI Taxonomy" id="396015"/>
    <lineage>
        <taxon>Bacteria</taxon>
        <taxon>Bacillati</taxon>
        <taxon>Actinomycetota</taxon>
        <taxon>Actinomycetes</taxon>
        <taxon>Micrococcales</taxon>
        <taxon>Micrococcaceae</taxon>
        <taxon>Rothia</taxon>
    </lineage>
</organism>
<protein>
    <submittedName>
        <fullName evidence="6">MFS transporter</fullName>
    </submittedName>
</protein>
<dbReference type="Gene3D" id="1.20.1250.20">
    <property type="entry name" value="MFS general substrate transporter like domains"/>
    <property type="match status" value="1"/>
</dbReference>
<keyword evidence="4 5" id="KW-0472">Membrane</keyword>
<feature type="transmembrane region" description="Helical" evidence="5">
    <location>
        <begin position="163"/>
        <end position="185"/>
    </location>
</feature>
<dbReference type="GeneID" id="96623180"/>
<dbReference type="GO" id="GO:0022857">
    <property type="term" value="F:transmembrane transporter activity"/>
    <property type="evidence" value="ECO:0007669"/>
    <property type="project" value="InterPro"/>
</dbReference>
<comment type="subcellular location">
    <subcellularLocation>
        <location evidence="1">Membrane</location>
        <topology evidence="1">Multi-pass membrane protein</topology>
    </subcellularLocation>
</comment>
<keyword evidence="7" id="KW-1185">Reference proteome</keyword>
<dbReference type="PANTHER" id="PTHR23514:SF13">
    <property type="entry name" value="INNER MEMBRANE PROTEIN YBJJ"/>
    <property type="match status" value="1"/>
</dbReference>
<evidence type="ECO:0000256" key="4">
    <source>
        <dbReference type="ARBA" id="ARBA00023136"/>
    </source>
</evidence>
<evidence type="ECO:0000256" key="1">
    <source>
        <dbReference type="ARBA" id="ARBA00004141"/>
    </source>
</evidence>
<feature type="transmembrane region" description="Helical" evidence="5">
    <location>
        <begin position="52"/>
        <end position="71"/>
    </location>
</feature>
<dbReference type="CDD" id="cd17393">
    <property type="entry name" value="MFS_MosC_like"/>
    <property type="match status" value="1"/>
</dbReference>
<dbReference type="RefSeq" id="WP_190724974.1">
    <property type="nucleotide sequence ID" value="NZ_CP061539.1"/>
</dbReference>
<accession>A0A7H2BEZ8</accession>
<feature type="transmembrane region" description="Helical" evidence="5">
    <location>
        <begin position="138"/>
        <end position="157"/>
    </location>
</feature>
<dbReference type="EMBL" id="CP061539">
    <property type="protein sequence ID" value="QNV38244.1"/>
    <property type="molecule type" value="Genomic_DNA"/>
</dbReference>
<feature type="transmembrane region" description="Helical" evidence="5">
    <location>
        <begin position="106"/>
        <end position="126"/>
    </location>
</feature>
<dbReference type="GO" id="GO:0016020">
    <property type="term" value="C:membrane"/>
    <property type="evidence" value="ECO:0007669"/>
    <property type="project" value="UniProtKB-SubCell"/>
</dbReference>
<feature type="transmembrane region" description="Helical" evidence="5">
    <location>
        <begin position="369"/>
        <end position="388"/>
    </location>
</feature>
<feature type="transmembrane region" description="Helical" evidence="5">
    <location>
        <begin position="339"/>
        <end position="357"/>
    </location>
</feature>
<feature type="transmembrane region" description="Helical" evidence="5">
    <location>
        <begin position="286"/>
        <end position="304"/>
    </location>
</feature>
<dbReference type="InterPro" id="IPR051788">
    <property type="entry name" value="MFS_Transporter"/>
</dbReference>
<dbReference type="AlphaFoldDB" id="A0A7H2BEZ8"/>
<proteinExistence type="predicted"/>
<evidence type="ECO:0000313" key="7">
    <source>
        <dbReference type="Proteomes" id="UP000516404"/>
    </source>
</evidence>
<dbReference type="SUPFAM" id="SSF103473">
    <property type="entry name" value="MFS general substrate transporter"/>
    <property type="match status" value="1"/>
</dbReference>
<keyword evidence="3 5" id="KW-1133">Transmembrane helix</keyword>
<keyword evidence="2 5" id="KW-0812">Transmembrane</keyword>
<dbReference type="Pfam" id="PF07690">
    <property type="entry name" value="MFS_1"/>
    <property type="match status" value="1"/>
</dbReference>
<feature type="transmembrane region" description="Helical" evidence="5">
    <location>
        <begin position="257"/>
        <end position="274"/>
    </location>
</feature>
<feature type="transmembrane region" description="Helical" evidence="5">
    <location>
        <begin position="12"/>
        <end position="32"/>
    </location>
</feature>